<evidence type="ECO:0000256" key="1">
    <source>
        <dbReference type="ARBA" id="ARBA00007261"/>
    </source>
</evidence>
<dbReference type="PANTHER" id="PTHR11851:SF49">
    <property type="entry name" value="MITOCHONDRIAL-PROCESSING PEPTIDASE SUBUNIT ALPHA"/>
    <property type="match status" value="1"/>
</dbReference>
<dbReference type="InterPro" id="IPR007863">
    <property type="entry name" value="Peptidase_M16_C"/>
</dbReference>
<dbReference type="Pfam" id="PF05193">
    <property type="entry name" value="Peptidase_M16_C"/>
    <property type="match status" value="1"/>
</dbReference>
<evidence type="ECO:0000259" key="2">
    <source>
        <dbReference type="Pfam" id="PF00675"/>
    </source>
</evidence>
<reference evidence="4 5" key="1">
    <citation type="submission" date="2024-09" db="EMBL/GenBank/DDBJ databases">
        <authorList>
            <person name="Lee S.D."/>
        </authorList>
    </citation>
    <scope>NUCLEOTIDE SEQUENCE [LARGE SCALE GENOMIC DNA]</scope>
    <source>
        <strain evidence="4 5">N1-1</strain>
    </source>
</reference>
<dbReference type="Gene3D" id="3.30.830.10">
    <property type="entry name" value="Metalloenzyme, LuxS/M16 peptidase-like"/>
    <property type="match status" value="2"/>
</dbReference>
<evidence type="ECO:0000313" key="5">
    <source>
        <dbReference type="Proteomes" id="UP001592582"/>
    </source>
</evidence>
<dbReference type="InterPro" id="IPR011249">
    <property type="entry name" value="Metalloenz_LuxS/M16"/>
</dbReference>
<evidence type="ECO:0000313" key="4">
    <source>
        <dbReference type="EMBL" id="MFC1414780.1"/>
    </source>
</evidence>
<proteinExistence type="inferred from homology"/>
<evidence type="ECO:0000259" key="3">
    <source>
        <dbReference type="Pfam" id="PF05193"/>
    </source>
</evidence>
<comment type="caution">
    <text evidence="4">The sequence shown here is derived from an EMBL/GenBank/DDBJ whole genome shotgun (WGS) entry which is preliminary data.</text>
</comment>
<accession>A0ABV6VM04</accession>
<keyword evidence="5" id="KW-1185">Reference proteome</keyword>
<dbReference type="Proteomes" id="UP001592582">
    <property type="component" value="Unassembled WGS sequence"/>
</dbReference>
<feature type="domain" description="Peptidase M16 C-terminal" evidence="3">
    <location>
        <begin position="184"/>
        <end position="354"/>
    </location>
</feature>
<sequence length="452" mass="46753">MNIPSTAVVSTAHLTDPGSVVEHTAASGLRIVAVRRPSVPVVELRLAVPFGGGGSAHAATAEVLAAVLLGSTRRRDRTALDTVLGLAGGSLRASVTPERLTVQGAVAADGLRSALGALGDALADPRRPPEEVETYRTRLGHRLHAYRARPATAAREAVLEHCFPGHPLAHEVPRPQDVAAVEDADVAALHARALVPGGSRLLLVGDLDPAAAVAAAEHALEAWTGPHTAAVMPELPVPAGGVAARSRPGSRQVQIRLLAPAPVGEDPRHPAVRLANLVLGASFGSRLTERLREREGLTYGVHTSLADHPGRGLLTLDLDTSPARLGAALAALREELDGFATDSPPDEDEIAAARSYAVGSLVVLSAAQNGTANLLHALPVATRQRNWLAEQVERISRTKDSEVRAAAGDMAAARFHGIVLTAPTAVDQAAREVEAAGFLPAPPVPAGPTSGR</sequence>
<name>A0ABV6VM04_9ACTN</name>
<comment type="similarity">
    <text evidence="1">Belongs to the peptidase M16 family.</text>
</comment>
<dbReference type="PANTHER" id="PTHR11851">
    <property type="entry name" value="METALLOPROTEASE"/>
    <property type="match status" value="1"/>
</dbReference>
<organism evidence="4 5">
    <name type="scientific">Streptacidiphilus alkalitolerans</name>
    <dbReference type="NCBI Taxonomy" id="3342712"/>
    <lineage>
        <taxon>Bacteria</taxon>
        <taxon>Bacillati</taxon>
        <taxon>Actinomycetota</taxon>
        <taxon>Actinomycetes</taxon>
        <taxon>Kitasatosporales</taxon>
        <taxon>Streptomycetaceae</taxon>
        <taxon>Streptacidiphilus</taxon>
    </lineage>
</organism>
<gene>
    <name evidence="4" type="ORF">ACEZDG_36525</name>
</gene>
<dbReference type="RefSeq" id="WP_380518946.1">
    <property type="nucleotide sequence ID" value="NZ_JBHEZX010000028.1"/>
</dbReference>
<dbReference type="InterPro" id="IPR011765">
    <property type="entry name" value="Pept_M16_N"/>
</dbReference>
<dbReference type="Pfam" id="PF00675">
    <property type="entry name" value="Peptidase_M16"/>
    <property type="match status" value="1"/>
</dbReference>
<dbReference type="InterPro" id="IPR050361">
    <property type="entry name" value="MPP/UQCRC_Complex"/>
</dbReference>
<protein>
    <submittedName>
        <fullName evidence="4">M16 family metallopeptidase</fullName>
    </submittedName>
</protein>
<dbReference type="SUPFAM" id="SSF63411">
    <property type="entry name" value="LuxS/MPP-like metallohydrolase"/>
    <property type="match status" value="2"/>
</dbReference>
<feature type="domain" description="Peptidase M16 N-terminal" evidence="2">
    <location>
        <begin position="62"/>
        <end position="175"/>
    </location>
</feature>
<dbReference type="EMBL" id="JBHEZX010000028">
    <property type="protein sequence ID" value="MFC1414780.1"/>
    <property type="molecule type" value="Genomic_DNA"/>
</dbReference>